<keyword evidence="2" id="KW-0812">Transmembrane</keyword>
<comment type="caution">
    <text evidence="6">The sequence shown here is derived from an EMBL/GenBank/DDBJ whole genome shotgun (WGS) entry which is preliminary data.</text>
</comment>
<dbReference type="PROSITE" id="PS52015">
    <property type="entry name" value="TONB_CTD"/>
    <property type="match status" value="1"/>
</dbReference>
<evidence type="ECO:0000259" key="5">
    <source>
        <dbReference type="PROSITE" id="PS52015"/>
    </source>
</evidence>
<dbReference type="AlphaFoldDB" id="A0A931BF89"/>
<sequence>MDAHRLFLLLIWLAMPGALLAQKANPKRMVYYEAKNHPLPSPTGAVYAIQTEYIDSLRAIERWFSGPQKIREMASFSNIRRRYRDGETITYYDDGSVKTRLVYNDGHLVSRVSYYPNHKLRRQLRVERDSVVEDRCFSESGALMNCDTLARQLECPNGKPKPCTFYSVVRYPAKALKAGAQGKVTVSFVVSRFGELVDAWVVDSPSPLLNEEAVAAIRRMK</sequence>
<dbReference type="Gene3D" id="2.20.110.10">
    <property type="entry name" value="Histone H3 K4-specific methyltransferase SET7/9 N-terminal domain"/>
    <property type="match status" value="1"/>
</dbReference>
<comment type="subcellular location">
    <subcellularLocation>
        <location evidence="1">Membrane</location>
        <topology evidence="1">Single-pass membrane protein</topology>
    </subcellularLocation>
</comment>
<feature type="domain" description="TonB C-terminal" evidence="5">
    <location>
        <begin position="156"/>
        <end position="221"/>
    </location>
</feature>
<evidence type="ECO:0000313" key="6">
    <source>
        <dbReference type="EMBL" id="MBF9140227.1"/>
    </source>
</evidence>
<dbReference type="InterPro" id="IPR006260">
    <property type="entry name" value="TonB/TolA_C"/>
</dbReference>
<reference evidence="6 7" key="1">
    <citation type="submission" date="2020-11" db="EMBL/GenBank/DDBJ databases">
        <authorList>
            <person name="Kim M.K."/>
        </authorList>
    </citation>
    <scope>NUCLEOTIDE SEQUENCE [LARGE SCALE GENOMIC DNA]</scope>
    <source>
        <strain evidence="6 7">BT439</strain>
    </source>
</reference>
<proteinExistence type="predicted"/>
<evidence type="ECO:0000256" key="1">
    <source>
        <dbReference type="ARBA" id="ARBA00004167"/>
    </source>
</evidence>
<protein>
    <submittedName>
        <fullName evidence="6">TonB family protein</fullName>
    </submittedName>
</protein>
<dbReference type="EMBL" id="JADQDP010000001">
    <property type="protein sequence ID" value="MBF9140227.1"/>
    <property type="molecule type" value="Genomic_DNA"/>
</dbReference>
<gene>
    <name evidence="6" type="ORF">I2I01_01180</name>
</gene>
<organism evidence="6 7">
    <name type="scientific">Hymenobacter properus</name>
    <dbReference type="NCBI Taxonomy" id="2791026"/>
    <lineage>
        <taxon>Bacteria</taxon>
        <taxon>Pseudomonadati</taxon>
        <taxon>Bacteroidota</taxon>
        <taxon>Cytophagia</taxon>
        <taxon>Cytophagales</taxon>
        <taxon>Hymenobacteraceae</taxon>
        <taxon>Hymenobacter</taxon>
    </lineage>
</organism>
<dbReference type="SUPFAM" id="SSF74653">
    <property type="entry name" value="TolA/TonB C-terminal domain"/>
    <property type="match status" value="1"/>
</dbReference>
<evidence type="ECO:0000256" key="4">
    <source>
        <dbReference type="ARBA" id="ARBA00023136"/>
    </source>
</evidence>
<dbReference type="GO" id="GO:0016020">
    <property type="term" value="C:membrane"/>
    <property type="evidence" value="ECO:0007669"/>
    <property type="project" value="UniProtKB-SubCell"/>
</dbReference>
<dbReference type="RefSeq" id="WP_196284595.1">
    <property type="nucleotide sequence ID" value="NZ_JADQDP010000001.1"/>
</dbReference>
<dbReference type="InterPro" id="IPR037682">
    <property type="entry name" value="TonB_C"/>
</dbReference>
<keyword evidence="3" id="KW-1133">Transmembrane helix</keyword>
<dbReference type="NCBIfam" id="TIGR01352">
    <property type="entry name" value="tonB_Cterm"/>
    <property type="match status" value="1"/>
</dbReference>
<keyword evidence="4" id="KW-0472">Membrane</keyword>
<accession>A0A931BF89</accession>
<evidence type="ECO:0000313" key="7">
    <source>
        <dbReference type="Proteomes" id="UP000645610"/>
    </source>
</evidence>
<evidence type="ECO:0000256" key="2">
    <source>
        <dbReference type="ARBA" id="ARBA00022692"/>
    </source>
</evidence>
<keyword evidence="7" id="KW-1185">Reference proteome</keyword>
<evidence type="ECO:0000256" key="3">
    <source>
        <dbReference type="ARBA" id="ARBA00022989"/>
    </source>
</evidence>
<dbReference type="Pfam" id="PF03544">
    <property type="entry name" value="TonB_C"/>
    <property type="match status" value="1"/>
</dbReference>
<dbReference type="Proteomes" id="UP000645610">
    <property type="component" value="Unassembled WGS sequence"/>
</dbReference>
<dbReference type="Gene3D" id="3.30.1150.10">
    <property type="match status" value="1"/>
</dbReference>
<dbReference type="GO" id="GO:0055085">
    <property type="term" value="P:transmembrane transport"/>
    <property type="evidence" value="ECO:0007669"/>
    <property type="project" value="InterPro"/>
</dbReference>
<name>A0A931BF89_9BACT</name>